<dbReference type="EMBL" id="CM047942">
    <property type="protein sequence ID" value="KAI9901305.1"/>
    <property type="molecule type" value="Genomic_DNA"/>
</dbReference>
<comment type="caution">
    <text evidence="1">The sequence shown here is derived from an EMBL/GenBank/DDBJ whole genome shotgun (WGS) entry which is preliminary data.</text>
</comment>
<organism evidence="1 2">
    <name type="scientific">Trichothecium roseum</name>
    <dbReference type="NCBI Taxonomy" id="47278"/>
    <lineage>
        <taxon>Eukaryota</taxon>
        <taxon>Fungi</taxon>
        <taxon>Dikarya</taxon>
        <taxon>Ascomycota</taxon>
        <taxon>Pezizomycotina</taxon>
        <taxon>Sordariomycetes</taxon>
        <taxon>Hypocreomycetidae</taxon>
        <taxon>Hypocreales</taxon>
        <taxon>Hypocreales incertae sedis</taxon>
        <taxon>Trichothecium</taxon>
    </lineage>
</organism>
<dbReference type="Proteomes" id="UP001163324">
    <property type="component" value="Chromosome 3"/>
</dbReference>
<keyword evidence="2" id="KW-1185">Reference proteome</keyword>
<reference evidence="1" key="1">
    <citation type="submission" date="2022-10" db="EMBL/GenBank/DDBJ databases">
        <title>Complete Genome of Trichothecium roseum strain YXFP-22015, a Plant Pathogen Isolated from Citrus.</title>
        <authorList>
            <person name="Wang Y."/>
            <person name="Zhu L."/>
        </authorList>
    </citation>
    <scope>NUCLEOTIDE SEQUENCE</scope>
    <source>
        <strain evidence="1">YXFP-22015</strain>
    </source>
</reference>
<accession>A0ACC0V4I9</accession>
<proteinExistence type="predicted"/>
<gene>
    <name evidence="1" type="ORF">N3K66_003122</name>
</gene>
<name>A0ACC0V4I9_9HYPO</name>
<evidence type="ECO:0000313" key="2">
    <source>
        <dbReference type="Proteomes" id="UP001163324"/>
    </source>
</evidence>
<evidence type="ECO:0000313" key="1">
    <source>
        <dbReference type="EMBL" id="KAI9901305.1"/>
    </source>
</evidence>
<sequence length="629" mass="67202">MPTTRNKQSRRDTTSSSSASTRRTTRQAPPASATTEPQQQQQQHTTDVSSPQWPSDTADMANTTLPRRPSDLIAPEITYHNPHHSPHFPYHGINSRGPTTSTTKQTTPLVRPNGPVSTPPRKGATPIPPPKPLTTPGRPPARADRNIDKVVLGNLCFKTWYPSYYGKEILGELSTTGPAGSGAGTKGGSKDDQHQHQHQSTPVLERLYVCPSCFKYSRELVPWWRHTQVCGKKGIVPGRKVYSHPQGRRKVMVPLTPTAGSATSSSVARGNGGGGGGSLAGGAKRRRMDGTPRYREETVEDQGEWSIWEVDGEDESLFCQNLSLFAKLFLDNKSVFFDVAGFNYFLLAYTPPPSSSSASASASSSPGNVPGGDSPPDSPPVPQVVGFFSKEKMSWDNNNLACILVFPPWQRKGLGALLMGASYEISRREGVLGGPEKPISDLGLKGYKRYWAGEISRWLLGLPEAGEAGEVIVDVKDVSQATFIAPEDCLQVLREMGVVDDAGEGPGKPLPPAVAASAEPTSPATDEIKGDAAAAAAAAQEENAGSSSSSSGISVSSSNSSNSSAAALAAAADGPEHVPRVKVDKEAVRRYVGLHRISLERVCDAEGFVEGYAFRTDRAAEDDADEMEE</sequence>
<protein>
    <submittedName>
        <fullName evidence="1">Uncharacterized protein</fullName>
    </submittedName>
</protein>